<evidence type="ECO:0000256" key="1">
    <source>
        <dbReference type="SAM" id="MobiDB-lite"/>
    </source>
</evidence>
<proteinExistence type="predicted"/>
<evidence type="ECO:0000313" key="2">
    <source>
        <dbReference type="EMBL" id="GFC92702.1"/>
    </source>
</evidence>
<name>A0A699S5J5_TANCI</name>
<dbReference type="EMBL" id="BKCJ011138979">
    <property type="protein sequence ID" value="GFC92702.1"/>
    <property type="molecule type" value="Genomic_DNA"/>
</dbReference>
<accession>A0A699S5J5</accession>
<comment type="caution">
    <text evidence="2">The sequence shown here is derived from an EMBL/GenBank/DDBJ whole genome shotgun (WGS) entry which is preliminary data.</text>
</comment>
<dbReference type="AlphaFoldDB" id="A0A699S5J5"/>
<organism evidence="2">
    <name type="scientific">Tanacetum cinerariifolium</name>
    <name type="common">Dalmatian daisy</name>
    <name type="synonym">Chrysanthemum cinerariifolium</name>
    <dbReference type="NCBI Taxonomy" id="118510"/>
    <lineage>
        <taxon>Eukaryota</taxon>
        <taxon>Viridiplantae</taxon>
        <taxon>Streptophyta</taxon>
        <taxon>Embryophyta</taxon>
        <taxon>Tracheophyta</taxon>
        <taxon>Spermatophyta</taxon>
        <taxon>Magnoliopsida</taxon>
        <taxon>eudicotyledons</taxon>
        <taxon>Gunneridae</taxon>
        <taxon>Pentapetalae</taxon>
        <taxon>asterids</taxon>
        <taxon>campanulids</taxon>
        <taxon>Asterales</taxon>
        <taxon>Asteraceae</taxon>
        <taxon>Asteroideae</taxon>
        <taxon>Anthemideae</taxon>
        <taxon>Anthemidinae</taxon>
        <taxon>Tanacetum</taxon>
    </lineage>
</organism>
<sequence length="40" mass="3890">MISGALGPEKHPDDVAGVPEAAVDAHVADEGATAVPAPVK</sequence>
<protein>
    <submittedName>
        <fullName evidence="2">Uncharacterized protein</fullName>
    </submittedName>
</protein>
<reference evidence="2" key="1">
    <citation type="journal article" date="2019" name="Sci. Rep.">
        <title>Draft genome of Tanacetum cinerariifolium, the natural source of mosquito coil.</title>
        <authorList>
            <person name="Yamashiro T."/>
            <person name="Shiraishi A."/>
            <person name="Satake H."/>
            <person name="Nakayama K."/>
        </authorList>
    </citation>
    <scope>NUCLEOTIDE SEQUENCE</scope>
</reference>
<feature type="non-terminal residue" evidence="2">
    <location>
        <position position="40"/>
    </location>
</feature>
<feature type="region of interest" description="Disordered" evidence="1">
    <location>
        <begin position="1"/>
        <end position="40"/>
    </location>
</feature>
<gene>
    <name evidence="2" type="ORF">Tci_864672</name>
</gene>